<evidence type="ECO:0000313" key="2">
    <source>
        <dbReference type="Proteomes" id="UP000177583"/>
    </source>
</evidence>
<organism evidence="1 2">
    <name type="scientific">Candidatus Lambdaproteobacteria bacterium RIFOXYD2_FULL_56_26</name>
    <dbReference type="NCBI Taxonomy" id="1817773"/>
    <lineage>
        <taxon>Bacteria</taxon>
        <taxon>Pseudomonadati</taxon>
        <taxon>Pseudomonadota</taxon>
        <taxon>Candidatus Lambdaproteobacteria</taxon>
    </lineage>
</organism>
<comment type="caution">
    <text evidence="1">The sequence shown here is derived from an EMBL/GenBank/DDBJ whole genome shotgun (WGS) entry which is preliminary data.</text>
</comment>
<proteinExistence type="predicted"/>
<dbReference type="EMBL" id="MFNF01000027">
    <property type="protein sequence ID" value="OGH01864.1"/>
    <property type="molecule type" value="Genomic_DNA"/>
</dbReference>
<name>A0A1F6GUV0_9PROT</name>
<reference evidence="1 2" key="1">
    <citation type="journal article" date="2016" name="Nat. Commun.">
        <title>Thousands of microbial genomes shed light on interconnected biogeochemical processes in an aquifer system.</title>
        <authorList>
            <person name="Anantharaman K."/>
            <person name="Brown C.T."/>
            <person name="Hug L.A."/>
            <person name="Sharon I."/>
            <person name="Castelle C.J."/>
            <person name="Probst A.J."/>
            <person name="Thomas B.C."/>
            <person name="Singh A."/>
            <person name="Wilkins M.J."/>
            <person name="Karaoz U."/>
            <person name="Brodie E.L."/>
            <person name="Williams K.H."/>
            <person name="Hubbard S.S."/>
            <person name="Banfield J.F."/>
        </authorList>
    </citation>
    <scope>NUCLEOTIDE SEQUENCE [LARGE SCALE GENOMIC DNA]</scope>
</reference>
<gene>
    <name evidence="1" type="ORF">A2557_04595</name>
</gene>
<accession>A0A1F6GUV0</accession>
<dbReference type="Proteomes" id="UP000177583">
    <property type="component" value="Unassembled WGS sequence"/>
</dbReference>
<evidence type="ECO:0000313" key="1">
    <source>
        <dbReference type="EMBL" id="OGH01864.1"/>
    </source>
</evidence>
<sequence length="253" mass="27289">MGLFKSFGKSLDLSFNLTLGAAAASQLPGTGVAAGALNLVKTLTKLAGRISTLSAIYGFHIPSSAHLFLACSRVLKSIQDFEANPQHRPLDPAILSELYRKEAVDPEGFGQMLKEALKKEAYMAVPGVGVISLGKIGLDDLMVDQMVLHLVANYFWLLALERELGKKRLAGLLGRWKRIYAALAEQGWFEAVPKAGQEAPSWSERLSALANLGEESERKAKAVEQKAAALFEATLELSGPGFEQRLAELLAAP</sequence>
<protein>
    <submittedName>
        <fullName evidence="1">Uncharacterized protein</fullName>
    </submittedName>
</protein>
<dbReference type="AlphaFoldDB" id="A0A1F6GUV0"/>